<feature type="chain" id="PRO_5007125701" evidence="1">
    <location>
        <begin position="21"/>
        <end position="143"/>
    </location>
</feature>
<dbReference type="AlphaFoldDB" id="A0A106BQA2"/>
<feature type="domain" description="Rhodanese" evidence="2">
    <location>
        <begin position="36"/>
        <end position="135"/>
    </location>
</feature>
<evidence type="ECO:0000313" key="4">
    <source>
        <dbReference type="Proteomes" id="UP000064243"/>
    </source>
</evidence>
<dbReference type="EMBL" id="LDUG01000019">
    <property type="protein sequence ID" value="KVW96651.1"/>
    <property type="molecule type" value="Genomic_DNA"/>
</dbReference>
<dbReference type="PANTHER" id="PTHR44086:SF10">
    <property type="entry name" value="THIOSULFATE SULFURTRANSFERASE_RHODANESE-LIKE DOMAIN-CONTAINING PROTEIN 3"/>
    <property type="match status" value="1"/>
</dbReference>
<dbReference type="Gene3D" id="3.40.250.10">
    <property type="entry name" value="Rhodanese-like domain"/>
    <property type="match status" value="1"/>
</dbReference>
<dbReference type="InterPro" id="IPR001763">
    <property type="entry name" value="Rhodanese-like_dom"/>
</dbReference>
<feature type="signal peptide" evidence="1">
    <location>
        <begin position="1"/>
        <end position="20"/>
    </location>
</feature>
<keyword evidence="4" id="KW-1185">Reference proteome</keyword>
<dbReference type="PANTHER" id="PTHR44086">
    <property type="entry name" value="THIOSULFATE SULFURTRANSFERASE RDL2, MITOCHONDRIAL-RELATED"/>
    <property type="match status" value="1"/>
</dbReference>
<dbReference type="Proteomes" id="UP000064243">
    <property type="component" value="Unassembled WGS sequence"/>
</dbReference>
<name>A0A106BQA2_THIDE</name>
<keyword evidence="3" id="KW-0808">Transferase</keyword>
<reference evidence="3 4" key="1">
    <citation type="journal article" date="2015" name="Appl. Environ. Microbiol.">
        <title>Aerobic and Anaerobic Thiosulfate Oxidation by a Cold-Adapted, Subglacial Chemoautotroph.</title>
        <authorList>
            <person name="Harrold Z.R."/>
            <person name="Skidmore M.L."/>
            <person name="Hamilton T.L."/>
            <person name="Desch L."/>
            <person name="Amada K."/>
            <person name="van Gelder W."/>
            <person name="Glover K."/>
            <person name="Roden E.E."/>
            <person name="Boyd E.S."/>
        </authorList>
    </citation>
    <scope>NUCLEOTIDE SEQUENCE [LARGE SCALE GENOMIC DNA]</scope>
    <source>
        <strain evidence="3 4">RG</strain>
    </source>
</reference>
<evidence type="ECO:0000256" key="1">
    <source>
        <dbReference type="SAM" id="SignalP"/>
    </source>
</evidence>
<keyword evidence="1" id="KW-0732">Signal</keyword>
<sequence length="143" mass="15870">MSWPRLFGALLLAFALGGCAKPPYTHVDNSELKTLIAQGVPVYDVRRAEEWRATGVVEGSHTLTYVDAAGRPNPEFLTRFTAEVGKNDPVVLICRTGNRTDKLARELMEKHGYTRVYNVRDGIVGWIGENNLVVKTETQTTPP</sequence>
<dbReference type="OrthoDB" id="9784009at2"/>
<dbReference type="PROSITE" id="PS51257">
    <property type="entry name" value="PROKAR_LIPOPROTEIN"/>
    <property type="match status" value="1"/>
</dbReference>
<evidence type="ECO:0000259" key="2">
    <source>
        <dbReference type="PROSITE" id="PS50206"/>
    </source>
</evidence>
<dbReference type="PROSITE" id="PS50206">
    <property type="entry name" value="RHODANESE_3"/>
    <property type="match status" value="1"/>
</dbReference>
<dbReference type="SUPFAM" id="SSF52821">
    <property type="entry name" value="Rhodanese/Cell cycle control phosphatase"/>
    <property type="match status" value="1"/>
</dbReference>
<dbReference type="GO" id="GO:0004792">
    <property type="term" value="F:thiosulfate-cyanide sulfurtransferase activity"/>
    <property type="evidence" value="ECO:0007669"/>
    <property type="project" value="TreeGrafter"/>
</dbReference>
<dbReference type="SMART" id="SM00450">
    <property type="entry name" value="RHOD"/>
    <property type="match status" value="1"/>
</dbReference>
<dbReference type="InterPro" id="IPR036873">
    <property type="entry name" value="Rhodanese-like_dom_sf"/>
</dbReference>
<evidence type="ECO:0000313" key="3">
    <source>
        <dbReference type="EMBL" id="KVW96651.1"/>
    </source>
</evidence>
<organism evidence="3 4">
    <name type="scientific">Thiobacillus denitrificans</name>
    <dbReference type="NCBI Taxonomy" id="36861"/>
    <lineage>
        <taxon>Bacteria</taxon>
        <taxon>Pseudomonadati</taxon>
        <taxon>Pseudomonadota</taxon>
        <taxon>Betaproteobacteria</taxon>
        <taxon>Nitrosomonadales</taxon>
        <taxon>Thiobacillaceae</taxon>
        <taxon>Thiobacillus</taxon>
    </lineage>
</organism>
<dbReference type="PATRIC" id="fig|36861.3.peg.829"/>
<dbReference type="Pfam" id="PF00581">
    <property type="entry name" value="Rhodanese"/>
    <property type="match status" value="1"/>
</dbReference>
<proteinExistence type="predicted"/>
<protein>
    <submittedName>
        <fullName evidence="3">Sulfurtransferase</fullName>
    </submittedName>
</protein>
<accession>A0A106BQA2</accession>
<dbReference type="RefSeq" id="WP_059753773.1">
    <property type="nucleotide sequence ID" value="NZ_LDUG01000019.1"/>
</dbReference>
<gene>
    <name evidence="3" type="ORF">ABW22_06775</name>
</gene>
<comment type="caution">
    <text evidence="3">The sequence shown here is derived from an EMBL/GenBank/DDBJ whole genome shotgun (WGS) entry which is preliminary data.</text>
</comment>